<organism evidence="1 2">
    <name type="scientific">Claviceps purpurea (strain 20.1)</name>
    <name type="common">Ergot fungus</name>
    <name type="synonym">Sphacelia segetum</name>
    <dbReference type="NCBI Taxonomy" id="1111077"/>
    <lineage>
        <taxon>Eukaryota</taxon>
        <taxon>Fungi</taxon>
        <taxon>Dikarya</taxon>
        <taxon>Ascomycota</taxon>
        <taxon>Pezizomycotina</taxon>
        <taxon>Sordariomycetes</taxon>
        <taxon>Hypocreomycetidae</taxon>
        <taxon>Hypocreales</taxon>
        <taxon>Clavicipitaceae</taxon>
        <taxon>Claviceps</taxon>
    </lineage>
</organism>
<evidence type="ECO:0000313" key="1">
    <source>
        <dbReference type="EMBL" id="CCE29383.1"/>
    </source>
</evidence>
<dbReference type="AlphaFoldDB" id="M1W8N5"/>
<proteinExistence type="predicted"/>
<dbReference type="eggNOG" id="ENOG502T0X6">
    <property type="taxonomic scope" value="Eukaryota"/>
</dbReference>
<evidence type="ECO:0000313" key="2">
    <source>
        <dbReference type="Proteomes" id="UP000016801"/>
    </source>
</evidence>
<name>M1W8N5_CLAP2</name>
<dbReference type="EMBL" id="CAGA01000014">
    <property type="protein sequence ID" value="CCE29383.1"/>
    <property type="molecule type" value="Genomic_DNA"/>
</dbReference>
<accession>M1W8N5</accession>
<dbReference type="Proteomes" id="UP000016801">
    <property type="component" value="Unassembled WGS sequence"/>
</dbReference>
<dbReference type="OrthoDB" id="4167490at2759"/>
<protein>
    <submittedName>
        <fullName evidence="1">Uncharacterized protein</fullName>
    </submittedName>
</protein>
<dbReference type="HOGENOM" id="CLU_052078_1_0_1"/>
<sequence length="366" mass="42356">MSFSTTPDLAVNDPCNGETMAPTRASVHARCSSRSPHSLQNLPLELLESIFLYSKNFALPRSSPLLGAKLSGKATLLRLFMEALHDTWDQCFGISAHQASEPQFRKFRKSDASLQSDLLLMPWVDIDFILEAQQIWADKYARGRCYRHYEHEGSDVRDLYEKNVHARDRYLQHVRQHEEKTWKFDARACFEADYERALQLSPIPEFFLQNSLWGSIDIHPRVQMPVDLFTGPWDEEMKRRLFWLVRAGVFVVDSGVQGSKVRLGTLDATVISPEDPDPLLIKCLMTTFLLEALPPKSAHNRLVKLCRRIRRGGDTQDITELLRYTVRELHRDQRSMWYGDHDAEDLDDESYDELYSELVEGSDDEY</sequence>
<keyword evidence="2" id="KW-1185">Reference proteome</keyword>
<dbReference type="VEuPathDB" id="FungiDB:CPUR_03076"/>
<comment type="caution">
    <text evidence="1">The sequence shown here is derived from an EMBL/GenBank/DDBJ whole genome shotgun (WGS) entry which is preliminary data.</text>
</comment>
<gene>
    <name evidence="1" type="ORF">CPUR_03076</name>
</gene>
<reference evidence="1 2" key="1">
    <citation type="journal article" date="2013" name="PLoS Genet.">
        <title>Plant-symbiotic fungi as chemical engineers: Multi-genome analysis of the Clavicipitaceae reveals dynamics of alkaloid loci.</title>
        <authorList>
            <person name="Schardl C.L."/>
            <person name="Young C.A."/>
            <person name="Hesse U."/>
            <person name="Amyotte S.G."/>
            <person name="Andreeva K."/>
            <person name="Calie P.J."/>
            <person name="Fleetwood D.J."/>
            <person name="Haws D.C."/>
            <person name="Moore N."/>
            <person name="Oeser B."/>
            <person name="Panaccione D.G."/>
            <person name="Schweri K.K."/>
            <person name="Voisey C.R."/>
            <person name="Farman M.L."/>
            <person name="Jaromczyk J.W."/>
            <person name="Roe B.A."/>
            <person name="O'Sullivan D.M."/>
            <person name="Scott B."/>
            <person name="Tudzynski P."/>
            <person name="An Z."/>
            <person name="Arnaoudova E.G."/>
            <person name="Bullock C.T."/>
            <person name="Charlton N.D."/>
            <person name="Chen L."/>
            <person name="Cox M."/>
            <person name="Dinkins R.D."/>
            <person name="Florea S."/>
            <person name="Glenn A.E."/>
            <person name="Gordon A."/>
            <person name="Gueldener U."/>
            <person name="Harris D.R."/>
            <person name="Hollin W."/>
            <person name="Jaromczyk J."/>
            <person name="Johnson R.D."/>
            <person name="Khan A.K."/>
            <person name="Leistner E."/>
            <person name="Leuchtmann A."/>
            <person name="Li C."/>
            <person name="Liu J."/>
            <person name="Liu J."/>
            <person name="Liu M."/>
            <person name="Mace W."/>
            <person name="Machado C."/>
            <person name="Nagabhyru P."/>
            <person name="Pan J."/>
            <person name="Schmid J."/>
            <person name="Sugawara K."/>
            <person name="Steiner U."/>
            <person name="Takach J.E."/>
            <person name="Tanaka E."/>
            <person name="Webb J.S."/>
            <person name="Wilson E.V."/>
            <person name="Wiseman J.L."/>
            <person name="Yoshida R."/>
            <person name="Zeng Z."/>
        </authorList>
    </citation>
    <scope>NUCLEOTIDE SEQUENCE [LARGE SCALE GENOMIC DNA]</scope>
    <source>
        <strain evidence="1 2">20.1</strain>
    </source>
</reference>